<dbReference type="InterPro" id="IPR002891">
    <property type="entry name" value="APS"/>
</dbReference>
<dbReference type="PANTHER" id="PTHR42700">
    <property type="entry name" value="SULFATE ADENYLYLTRANSFERASE"/>
    <property type="match status" value="1"/>
</dbReference>
<gene>
    <name evidence="9" type="ORF">TGP89_282230</name>
</gene>
<dbReference type="VEuPathDB" id="ToxoDB:TGP89_282230"/>
<keyword evidence="9" id="KW-0418">Kinase</keyword>
<comment type="pathway">
    <text evidence="1">Sulfur metabolism.</text>
</comment>
<dbReference type="InterPro" id="IPR002650">
    <property type="entry name" value="Sulphate_adenylyltransferase"/>
</dbReference>
<dbReference type="EC" id="2.7.7.4" evidence="9"/>
<dbReference type="SUPFAM" id="SSF52540">
    <property type="entry name" value="P-loop containing nucleoside triphosphate hydrolases"/>
    <property type="match status" value="1"/>
</dbReference>
<evidence type="ECO:0000259" key="8">
    <source>
        <dbReference type="Pfam" id="PF14306"/>
    </source>
</evidence>
<keyword evidence="2 9" id="KW-0808">Transferase</keyword>
<dbReference type="Gene3D" id="3.40.50.300">
    <property type="entry name" value="P-loop containing nucleotide triphosphate hydrolases"/>
    <property type="match status" value="1"/>
</dbReference>
<reference evidence="9 10" key="1">
    <citation type="submission" date="2014-03" db="EMBL/GenBank/DDBJ databases">
        <authorList>
            <person name="Sibley D."/>
            <person name="Venepally P."/>
            <person name="Karamycheva S."/>
            <person name="Hadjithomas M."/>
            <person name="Khan A."/>
            <person name="Brunk B."/>
            <person name="Roos D."/>
            <person name="Caler E."/>
            <person name="Lorenzi H."/>
        </authorList>
    </citation>
    <scope>NUCLEOTIDE SEQUENCE [LARGE SCALE GENOMIC DNA]</scope>
    <source>
        <strain evidence="10">p89</strain>
    </source>
</reference>
<dbReference type="GO" id="GO:0005524">
    <property type="term" value="F:ATP binding"/>
    <property type="evidence" value="ECO:0007669"/>
    <property type="project" value="UniProtKB-KW"/>
</dbReference>
<keyword evidence="3 9" id="KW-0548">Nucleotidyltransferase</keyword>
<dbReference type="InterPro" id="IPR024951">
    <property type="entry name" value="Sulfurylase_cat_dom"/>
</dbReference>
<dbReference type="PANTHER" id="PTHR42700:SF1">
    <property type="entry name" value="SULFATE ADENYLYLTRANSFERASE"/>
    <property type="match status" value="1"/>
</dbReference>
<comment type="caution">
    <text evidence="9">The sequence shown here is derived from an EMBL/GenBank/DDBJ whole genome shotgun (WGS) entry which is preliminary data.</text>
</comment>
<dbReference type="AlphaFoldDB" id="A0A086J8Z1"/>
<dbReference type="SMR" id="A0A086J8Z1"/>
<dbReference type="InterPro" id="IPR027417">
    <property type="entry name" value="P-loop_NTPase"/>
</dbReference>
<evidence type="ECO:0000256" key="2">
    <source>
        <dbReference type="ARBA" id="ARBA00022679"/>
    </source>
</evidence>
<evidence type="ECO:0000256" key="5">
    <source>
        <dbReference type="ARBA" id="ARBA00022840"/>
    </source>
</evidence>
<evidence type="ECO:0000259" key="6">
    <source>
        <dbReference type="Pfam" id="PF01583"/>
    </source>
</evidence>
<dbReference type="GO" id="GO:0004781">
    <property type="term" value="F:sulfate adenylyltransferase (ATP) activity"/>
    <property type="evidence" value="ECO:0007669"/>
    <property type="project" value="UniProtKB-EC"/>
</dbReference>
<feature type="domain" description="ATP-sulfurylase PUA-like" evidence="8">
    <location>
        <begin position="61"/>
        <end position="205"/>
    </location>
</feature>
<dbReference type="Pfam" id="PF01583">
    <property type="entry name" value="APS_kinase"/>
    <property type="match status" value="1"/>
</dbReference>
<dbReference type="GO" id="GO:0005737">
    <property type="term" value="C:cytoplasm"/>
    <property type="evidence" value="ECO:0007669"/>
    <property type="project" value="TreeGrafter"/>
</dbReference>
<dbReference type="InterPro" id="IPR050512">
    <property type="entry name" value="Sulf_AdTrans/APS_kinase"/>
</dbReference>
<dbReference type="InterPro" id="IPR059117">
    <property type="entry name" value="APS_kinase_dom"/>
</dbReference>
<proteinExistence type="predicted"/>
<evidence type="ECO:0000256" key="3">
    <source>
        <dbReference type="ARBA" id="ARBA00022695"/>
    </source>
</evidence>
<dbReference type="InterPro" id="IPR014729">
    <property type="entry name" value="Rossmann-like_a/b/a_fold"/>
</dbReference>
<evidence type="ECO:0000256" key="4">
    <source>
        <dbReference type="ARBA" id="ARBA00022741"/>
    </source>
</evidence>
<name>A0A086J8Z1_TOXGO</name>
<dbReference type="Pfam" id="PF01747">
    <property type="entry name" value="ATP-sulfurylase"/>
    <property type="match status" value="1"/>
</dbReference>
<evidence type="ECO:0000256" key="1">
    <source>
        <dbReference type="ARBA" id="ARBA00004678"/>
    </source>
</evidence>
<evidence type="ECO:0000313" key="10">
    <source>
        <dbReference type="Proteomes" id="UP000028828"/>
    </source>
</evidence>
<dbReference type="GO" id="GO:0004020">
    <property type="term" value="F:adenylylsulfate kinase activity"/>
    <property type="evidence" value="ECO:0007669"/>
    <property type="project" value="InterPro"/>
</dbReference>
<dbReference type="GO" id="GO:0010134">
    <property type="term" value="P:sulfate assimilation via adenylyl sulfate reduction"/>
    <property type="evidence" value="ECO:0007669"/>
    <property type="project" value="TreeGrafter"/>
</dbReference>
<dbReference type="NCBIfam" id="NF003013">
    <property type="entry name" value="PRK03846.1"/>
    <property type="match status" value="1"/>
</dbReference>
<dbReference type="Pfam" id="PF14306">
    <property type="entry name" value="PUA_2"/>
    <property type="match status" value="1"/>
</dbReference>
<dbReference type="NCBIfam" id="TIGR00455">
    <property type="entry name" value="apsK"/>
    <property type="match status" value="1"/>
</dbReference>
<evidence type="ECO:0000259" key="7">
    <source>
        <dbReference type="Pfam" id="PF01747"/>
    </source>
</evidence>
<dbReference type="EC" id="2.7.1.25" evidence="9"/>
<dbReference type="NCBIfam" id="TIGR00339">
    <property type="entry name" value="sopT"/>
    <property type="match status" value="1"/>
</dbReference>
<organism evidence="9 10">
    <name type="scientific">Toxoplasma gondii p89</name>
    <dbReference type="NCBI Taxonomy" id="943119"/>
    <lineage>
        <taxon>Eukaryota</taxon>
        <taxon>Sar</taxon>
        <taxon>Alveolata</taxon>
        <taxon>Apicomplexa</taxon>
        <taxon>Conoidasida</taxon>
        <taxon>Coccidia</taxon>
        <taxon>Eucoccidiorida</taxon>
        <taxon>Eimeriorina</taxon>
        <taxon>Sarcocystidae</taxon>
        <taxon>Toxoplasma</taxon>
    </lineage>
</organism>
<dbReference type="EMBL" id="AEYI02002331">
    <property type="protein sequence ID" value="KFG28609.1"/>
    <property type="molecule type" value="Genomic_DNA"/>
</dbReference>
<sequence>MAELTLSSTPTLLSSSACPDASATFKGMSPATAEITTDPTLGSGAPCHFTAPAASLDLPTDWTLNERQLCEVELIVSGALAPLNGFMDEQTYRSVCKEMRLPTGEIFPIPVVLAIPKSASKPNLHWLQQHSACAKYPSDCPAAQGAVIKLRNNVGTVIVELKVSSVFEPDLQWEQQLVLGTTDANHPYVDYMNTNYRDCVYVGGDFVLKAPIEHFDFEGYRLSPAYTKAEIKKRNWEVVVGFQTRNPMHRSHYELTKYALTKVQTESSKQPHLLLTPAVGPTQPGDVPYPVRVRCYEKILKYYGDDEVMLALIPIPMRMAGPRECVWHALIRKNFGCTHFIVGRDHAGPSTLTKNGEKFYDPYEAHRLLASVAADLGIVPVFGQEMVYLGDEIGYCSANEVTVEEKALMKTISGTQFRRLLEERQPIPTWFSFPEVADELRKFYKPNYQRGLCIYFTGLPCSGKSTLAQALEAVLSEREEETRRITLLDADVVRQHLSRGLGFSREDRSTNVRRIGYIASEIAKHGGICLVANIAPYAVDRDFNRRLITSTGGRYIEVYVSTPLSVCEQRDVKELYKKARQGIIKQFTGISDPYEPPRNAEVVIDSSSNLKEKIGMIVKYLTEKEFVLPGGMSA</sequence>
<dbReference type="InterPro" id="IPR025980">
    <property type="entry name" value="ATP-Sase_PUA-like_dom"/>
</dbReference>
<feature type="domain" description="APS kinase" evidence="6">
    <location>
        <begin position="450"/>
        <end position="605"/>
    </location>
</feature>
<evidence type="ECO:0000313" key="9">
    <source>
        <dbReference type="EMBL" id="KFG28609.1"/>
    </source>
</evidence>
<dbReference type="SUPFAM" id="SSF52374">
    <property type="entry name" value="Nucleotidylyl transferase"/>
    <property type="match status" value="1"/>
</dbReference>
<dbReference type="UniPathway" id="UPA00097"/>
<dbReference type="SUPFAM" id="SSF88697">
    <property type="entry name" value="PUA domain-like"/>
    <property type="match status" value="1"/>
</dbReference>
<dbReference type="InterPro" id="IPR015947">
    <property type="entry name" value="PUA-like_sf"/>
</dbReference>
<dbReference type="Gene3D" id="3.40.50.620">
    <property type="entry name" value="HUPs"/>
    <property type="match status" value="1"/>
</dbReference>
<dbReference type="Proteomes" id="UP000028828">
    <property type="component" value="Unassembled WGS sequence"/>
</dbReference>
<protein>
    <submittedName>
        <fullName evidence="9">Sulfate adenylyltransferase/adenylylsulfate kinase</fullName>
        <ecNumber evidence="9">2.7.1.25</ecNumber>
        <ecNumber evidence="9">2.7.7.4</ecNumber>
    </submittedName>
</protein>
<dbReference type="Gene3D" id="3.10.400.10">
    <property type="entry name" value="Sulfate adenylyltransferase"/>
    <property type="match status" value="1"/>
</dbReference>
<accession>A0A086J8Z1</accession>
<keyword evidence="4" id="KW-0547">Nucleotide-binding</keyword>
<dbReference type="CDD" id="cd02027">
    <property type="entry name" value="APSK"/>
    <property type="match status" value="1"/>
</dbReference>
<keyword evidence="5" id="KW-0067">ATP-binding</keyword>
<feature type="domain" description="Sulphate adenylyltransferase catalytic" evidence="7">
    <location>
        <begin position="219"/>
        <end position="442"/>
    </location>
</feature>
<dbReference type="GO" id="GO:0019379">
    <property type="term" value="P:sulfate assimilation, phosphoadenylyl sulfate reduction by phosphoadenylyl-sulfate reductase (thioredoxin)"/>
    <property type="evidence" value="ECO:0007669"/>
    <property type="project" value="TreeGrafter"/>
</dbReference>
<dbReference type="OrthoDB" id="468at2759"/>